<evidence type="ECO:0000256" key="2">
    <source>
        <dbReference type="ARBA" id="ARBA00006656"/>
    </source>
</evidence>
<evidence type="ECO:0000256" key="1">
    <source>
        <dbReference type="ARBA" id="ARBA00004613"/>
    </source>
</evidence>
<name>A0A0K2TVZ6_LEPSM</name>
<evidence type="ECO:0000256" key="7">
    <source>
        <dbReference type="SAM" id="Coils"/>
    </source>
</evidence>
<evidence type="ECO:0000256" key="5">
    <source>
        <dbReference type="ARBA" id="ARBA00023157"/>
    </source>
</evidence>
<evidence type="ECO:0000256" key="3">
    <source>
        <dbReference type="ARBA" id="ARBA00022525"/>
    </source>
</evidence>
<dbReference type="GO" id="GO:0008083">
    <property type="term" value="F:growth factor activity"/>
    <property type="evidence" value="ECO:0007669"/>
    <property type="project" value="UniProtKB-KW"/>
</dbReference>
<dbReference type="PANTHER" id="PTHR11848:SF119">
    <property type="entry name" value="TGF-BETA FAMILY PROFILE DOMAIN-CONTAINING PROTEIN"/>
    <property type="match status" value="1"/>
</dbReference>
<dbReference type="AlphaFoldDB" id="A0A0K2TVZ6"/>
<dbReference type="GO" id="GO:0005125">
    <property type="term" value="F:cytokine activity"/>
    <property type="evidence" value="ECO:0007669"/>
    <property type="project" value="TreeGrafter"/>
</dbReference>
<keyword evidence="4 6" id="KW-0339">Growth factor</keyword>
<accession>A0A0K2TVZ6</accession>
<feature type="domain" description="TGF-beta family profile" evidence="8">
    <location>
        <begin position="242"/>
        <end position="375"/>
    </location>
</feature>
<dbReference type="Pfam" id="PF00688">
    <property type="entry name" value="TGFb_propeptide"/>
    <property type="match status" value="1"/>
</dbReference>
<sequence length="375" mass="43253">MIMQLSKQIFILFQIITYPYSVFSEHDWDIIQSEIQKEMLQNMGLSKFPPKISKSHISLKTFEKANEIYEKSLQQTKELQKINEALNQRPSYLRTHEQAVLKPKTIASGIRRTHHHQMISKDFKYLKFDMNIENRFPTLTESALLAMDIKLHSSDASVEVCQVLTFNPGGKDDLIYLDKEFLNGMTDSTVSSKSLSISPAVQHWVQHPEANNGIKLVCYNCTFIAIGDLDVRVTRVELYEKRSKRSALTVPLDMEINTLCKHGPHREERCCRHSMEIDLVNITGFDFILHPKTVDAFFCHGRCPHRFNPKNDHSLFQSMMHIKTRNLPFEERIPRPCCAASTLQPLDILHASEDDETSLKVTKWKDVIVTECACT</sequence>
<evidence type="ECO:0000256" key="6">
    <source>
        <dbReference type="RuleBase" id="RU000354"/>
    </source>
</evidence>
<keyword evidence="5" id="KW-1015">Disulfide bond</keyword>
<protein>
    <recommendedName>
        <fullName evidence="8">TGF-beta family profile domain-containing protein</fullName>
    </recommendedName>
</protein>
<dbReference type="InterPro" id="IPR001839">
    <property type="entry name" value="TGF-b_C"/>
</dbReference>
<dbReference type="PROSITE" id="PS51362">
    <property type="entry name" value="TGF_BETA_2"/>
    <property type="match status" value="1"/>
</dbReference>
<dbReference type="Gene3D" id="2.10.90.10">
    <property type="entry name" value="Cystine-knot cytokines"/>
    <property type="match status" value="1"/>
</dbReference>
<keyword evidence="3" id="KW-0964">Secreted</keyword>
<dbReference type="OrthoDB" id="5949851at2759"/>
<evidence type="ECO:0000259" key="8">
    <source>
        <dbReference type="PROSITE" id="PS51362"/>
    </source>
</evidence>
<proteinExistence type="inferred from homology"/>
<comment type="similarity">
    <text evidence="2 6">Belongs to the TGF-beta family.</text>
</comment>
<dbReference type="InterPro" id="IPR001111">
    <property type="entry name" value="TGF-b_propeptide"/>
</dbReference>
<organism evidence="9">
    <name type="scientific">Lepeophtheirus salmonis</name>
    <name type="common">Salmon louse</name>
    <name type="synonym">Caligus salmonis</name>
    <dbReference type="NCBI Taxonomy" id="72036"/>
    <lineage>
        <taxon>Eukaryota</taxon>
        <taxon>Metazoa</taxon>
        <taxon>Ecdysozoa</taxon>
        <taxon>Arthropoda</taxon>
        <taxon>Crustacea</taxon>
        <taxon>Multicrustacea</taxon>
        <taxon>Hexanauplia</taxon>
        <taxon>Copepoda</taxon>
        <taxon>Siphonostomatoida</taxon>
        <taxon>Caligidae</taxon>
        <taxon>Lepeophtheirus</taxon>
    </lineage>
</organism>
<dbReference type="EMBL" id="HACA01012867">
    <property type="protein sequence ID" value="CDW30228.1"/>
    <property type="molecule type" value="Transcribed_RNA"/>
</dbReference>
<dbReference type="SMART" id="SM00204">
    <property type="entry name" value="TGFB"/>
    <property type="match status" value="1"/>
</dbReference>
<dbReference type="Pfam" id="PF00019">
    <property type="entry name" value="TGF_beta"/>
    <property type="match status" value="1"/>
</dbReference>
<keyword evidence="7" id="KW-0175">Coiled coil</keyword>
<dbReference type="SUPFAM" id="SSF57501">
    <property type="entry name" value="Cystine-knot cytokines"/>
    <property type="match status" value="1"/>
</dbReference>
<comment type="subcellular location">
    <subcellularLocation>
        <location evidence="1">Secreted</location>
    </subcellularLocation>
</comment>
<dbReference type="InterPro" id="IPR029034">
    <property type="entry name" value="Cystine-knot_cytokine"/>
</dbReference>
<dbReference type="InterPro" id="IPR015615">
    <property type="entry name" value="TGF-beta-rel"/>
</dbReference>
<dbReference type="Gene3D" id="2.60.120.970">
    <property type="match status" value="1"/>
</dbReference>
<evidence type="ECO:0000313" key="9">
    <source>
        <dbReference type="EMBL" id="CDW30228.1"/>
    </source>
</evidence>
<evidence type="ECO:0000256" key="4">
    <source>
        <dbReference type="ARBA" id="ARBA00023030"/>
    </source>
</evidence>
<dbReference type="GO" id="GO:0005615">
    <property type="term" value="C:extracellular space"/>
    <property type="evidence" value="ECO:0007669"/>
    <property type="project" value="TreeGrafter"/>
</dbReference>
<dbReference type="PANTHER" id="PTHR11848">
    <property type="entry name" value="TGF-BETA FAMILY"/>
    <property type="match status" value="1"/>
</dbReference>
<feature type="coiled-coil region" evidence="7">
    <location>
        <begin position="59"/>
        <end position="89"/>
    </location>
</feature>
<reference evidence="9" key="1">
    <citation type="submission" date="2014-05" db="EMBL/GenBank/DDBJ databases">
        <authorList>
            <person name="Chronopoulou M."/>
        </authorList>
    </citation>
    <scope>NUCLEOTIDE SEQUENCE</scope>
    <source>
        <tissue evidence="9">Whole organism</tissue>
    </source>
</reference>